<dbReference type="PANTHER" id="PTHR44329">
    <property type="entry name" value="SERINE/THREONINE-PROTEIN KINASE TNNI3K-RELATED"/>
    <property type="match status" value="1"/>
</dbReference>
<feature type="compositionally biased region" description="Polar residues" evidence="7">
    <location>
        <begin position="261"/>
        <end position="276"/>
    </location>
</feature>
<dbReference type="SUPFAM" id="SSF56112">
    <property type="entry name" value="Protein kinase-like (PK-like)"/>
    <property type="match status" value="1"/>
</dbReference>
<organism evidence="9">
    <name type="scientific">Tetraselmis sp. GSL018</name>
    <dbReference type="NCBI Taxonomy" id="582737"/>
    <lineage>
        <taxon>Eukaryota</taxon>
        <taxon>Viridiplantae</taxon>
        <taxon>Chlorophyta</taxon>
        <taxon>core chlorophytes</taxon>
        <taxon>Chlorodendrophyceae</taxon>
        <taxon>Chlorodendrales</taxon>
        <taxon>Chlorodendraceae</taxon>
        <taxon>Tetraselmis</taxon>
    </lineage>
</organism>
<keyword evidence="5 6" id="KW-0067">ATP-binding</keyword>
<dbReference type="PROSITE" id="PS50011">
    <property type="entry name" value="PROTEIN_KINASE_DOM"/>
    <property type="match status" value="1"/>
</dbReference>
<dbReference type="GO" id="GO:0004674">
    <property type="term" value="F:protein serine/threonine kinase activity"/>
    <property type="evidence" value="ECO:0007669"/>
    <property type="project" value="UniProtKB-KW"/>
</dbReference>
<protein>
    <submittedName>
        <fullName evidence="9">Tkl dicty4 protein kinase</fullName>
    </submittedName>
</protein>
<dbReference type="Gene3D" id="3.30.200.20">
    <property type="entry name" value="Phosphorylase Kinase, domain 1"/>
    <property type="match status" value="1"/>
</dbReference>
<dbReference type="PROSITE" id="PS00107">
    <property type="entry name" value="PROTEIN_KINASE_ATP"/>
    <property type="match status" value="1"/>
</dbReference>
<dbReference type="InterPro" id="IPR051681">
    <property type="entry name" value="Ser/Thr_Kinases-Pseudokinases"/>
</dbReference>
<evidence type="ECO:0000256" key="6">
    <source>
        <dbReference type="PROSITE-ProRule" id="PRU10141"/>
    </source>
</evidence>
<feature type="compositionally biased region" description="Polar residues" evidence="7">
    <location>
        <begin position="777"/>
        <end position="796"/>
    </location>
</feature>
<evidence type="ECO:0000256" key="1">
    <source>
        <dbReference type="ARBA" id="ARBA00022527"/>
    </source>
</evidence>
<keyword evidence="4 9" id="KW-0418">Kinase</keyword>
<feature type="domain" description="Protein kinase" evidence="8">
    <location>
        <begin position="119"/>
        <end position="505"/>
    </location>
</feature>
<dbReference type="InterPro" id="IPR011009">
    <property type="entry name" value="Kinase-like_dom_sf"/>
</dbReference>
<dbReference type="SMART" id="SM00220">
    <property type="entry name" value="S_TKc"/>
    <property type="match status" value="1"/>
</dbReference>
<dbReference type="AlphaFoldDB" id="A0A061R0R5"/>
<evidence type="ECO:0000256" key="7">
    <source>
        <dbReference type="SAM" id="MobiDB-lite"/>
    </source>
</evidence>
<dbReference type="InterPro" id="IPR000719">
    <property type="entry name" value="Prot_kinase_dom"/>
</dbReference>
<dbReference type="Gene3D" id="1.10.510.10">
    <property type="entry name" value="Transferase(Phosphotransferase) domain 1"/>
    <property type="match status" value="1"/>
</dbReference>
<dbReference type="GO" id="GO:0005524">
    <property type="term" value="F:ATP binding"/>
    <property type="evidence" value="ECO:0007669"/>
    <property type="project" value="UniProtKB-UniRule"/>
</dbReference>
<evidence type="ECO:0000256" key="5">
    <source>
        <dbReference type="ARBA" id="ARBA00022840"/>
    </source>
</evidence>
<gene>
    <name evidence="9" type="ORF">TSPGSL018_18542</name>
</gene>
<dbReference type="PANTHER" id="PTHR44329:SF214">
    <property type="entry name" value="PROTEIN KINASE DOMAIN-CONTAINING PROTEIN"/>
    <property type="match status" value="1"/>
</dbReference>
<keyword evidence="2" id="KW-0808">Transferase</keyword>
<dbReference type="InterPro" id="IPR017441">
    <property type="entry name" value="Protein_kinase_ATP_BS"/>
</dbReference>
<evidence type="ECO:0000256" key="4">
    <source>
        <dbReference type="ARBA" id="ARBA00022777"/>
    </source>
</evidence>
<feature type="region of interest" description="Disordered" evidence="7">
    <location>
        <begin position="731"/>
        <end position="760"/>
    </location>
</feature>
<keyword evidence="3 6" id="KW-0547">Nucleotide-binding</keyword>
<proteinExistence type="predicted"/>
<sequence length="935" mass="103132">MAKKTPENSSQQLFSHFFRAAFFGLANVIRHVVEVLYEISWRVLRRQQLVSQTCIRTRQSSRKQISETEDWRFPSTNSTSISGWCSATAASSDLTKDIRDRVSELSNSFWTGDEICEGLRLTGWLGQGAFSNVYRAVWGTTEIALKVSRANKARLENMLAVETAVSFCSRHPNIVTTYTYSARRIQLDELREDRNRKNSGSGLSEWCPKIGRNPMKELGQKSVWEVQLLQECCDIGTLRSLLRKGLLRRRTAEPGCETPQGLLSSPQGISKVSSHPESPVSLQLERQFQKGSGSREQTELSTDWSISKNGELLHSTTNYESLQWQFCSMATLRDNNQDMGMVLGIAADIVEGMIYLHNRGIVHGDIKSSNILLKTVNVDGEQRACAKISDFGTSAMLRSREEVTGFFAGTPSYMAPEVIAKSTVSKASDVYSFGILLFEVASGQKPYPGRTVKEVMRDVVQHKLRPQIVVNLPRQLIELMTSCWGDDPKSRPTFHDIRVRIQSIVTELNLTTKVLFSVKDQDPRSITERASVSCLPLQNDTARAATEHKDLRKVKSMLPTTQMKYEPAHGRTSLSTLTHLPEDTIGSGSELGAEILSGAGVAPEAPADTSGHCCTHPGNKPQSHDMESPHSLELSCHGTPVAAQVTDGTGAIICQSMEKHCIEVGHCTDFSVSREKELQKACWRDSYAHAATAEEGTEKQIGDGRLPMIPRIRKASAKFVYGAVKRRSTWSRFSPGKKNSTQSRIRGRGSHPFLINSNPRENLNPIQQLVQRIGAVTNSQRNSSETSCSDTVQNSRDGPDVGTSYCHPGLESTKIPDGDSANAASVSEDADAHAEITRLQDTAETKAQRSVQKLSTERQHDIDAAGNSCSDPVQCPHLSLSEQLESTSLLARCSTSPAALKNLVQSLSSACSDCSDDDTMILHLKDLNADEHFTK</sequence>
<dbReference type="InterPro" id="IPR008271">
    <property type="entry name" value="Ser/Thr_kinase_AS"/>
</dbReference>
<reference evidence="9" key="1">
    <citation type="submission" date="2014-05" db="EMBL/GenBank/DDBJ databases">
        <title>The transcriptome of the halophilic microalga Tetraselmis sp. GSL018 isolated from the Great Salt Lake, Utah.</title>
        <authorList>
            <person name="Jinkerson R.E."/>
            <person name="D'Adamo S."/>
            <person name="Posewitz M.C."/>
        </authorList>
    </citation>
    <scope>NUCLEOTIDE SEQUENCE</scope>
    <source>
        <strain evidence="9">GSL018</strain>
    </source>
</reference>
<evidence type="ECO:0000256" key="2">
    <source>
        <dbReference type="ARBA" id="ARBA00022679"/>
    </source>
</evidence>
<keyword evidence="1" id="KW-0723">Serine/threonine-protein kinase</keyword>
<feature type="region of interest" description="Disordered" evidence="7">
    <location>
        <begin position="255"/>
        <end position="276"/>
    </location>
</feature>
<feature type="compositionally biased region" description="Basic and acidic residues" evidence="7">
    <location>
        <begin position="830"/>
        <end position="847"/>
    </location>
</feature>
<dbReference type="PROSITE" id="PS00108">
    <property type="entry name" value="PROTEIN_KINASE_ST"/>
    <property type="match status" value="1"/>
</dbReference>
<feature type="binding site" evidence="6">
    <location>
        <position position="146"/>
    </location>
    <ligand>
        <name>ATP</name>
        <dbReference type="ChEBI" id="CHEBI:30616"/>
    </ligand>
</feature>
<evidence type="ECO:0000259" key="8">
    <source>
        <dbReference type="PROSITE" id="PS50011"/>
    </source>
</evidence>
<accession>A0A061R0R5</accession>
<evidence type="ECO:0000256" key="3">
    <source>
        <dbReference type="ARBA" id="ARBA00022741"/>
    </source>
</evidence>
<dbReference type="Pfam" id="PF07714">
    <property type="entry name" value="PK_Tyr_Ser-Thr"/>
    <property type="match status" value="1"/>
</dbReference>
<dbReference type="EMBL" id="GBEZ01022514">
    <property type="protein sequence ID" value="JAC64329.1"/>
    <property type="molecule type" value="Transcribed_RNA"/>
</dbReference>
<evidence type="ECO:0000313" key="9">
    <source>
        <dbReference type="EMBL" id="JAC64329.1"/>
    </source>
</evidence>
<feature type="region of interest" description="Disordered" evidence="7">
    <location>
        <begin position="777"/>
        <end position="865"/>
    </location>
</feature>
<dbReference type="InterPro" id="IPR001245">
    <property type="entry name" value="Ser-Thr/Tyr_kinase_cat_dom"/>
</dbReference>
<name>A0A061R0R5_9CHLO</name>